<organism evidence="2 4">
    <name type="scientific">Rotaria sordida</name>
    <dbReference type="NCBI Taxonomy" id="392033"/>
    <lineage>
        <taxon>Eukaryota</taxon>
        <taxon>Metazoa</taxon>
        <taxon>Spiralia</taxon>
        <taxon>Gnathifera</taxon>
        <taxon>Rotifera</taxon>
        <taxon>Eurotatoria</taxon>
        <taxon>Bdelloidea</taxon>
        <taxon>Philodinida</taxon>
        <taxon>Philodinidae</taxon>
        <taxon>Rotaria</taxon>
    </lineage>
</organism>
<gene>
    <name evidence="3" type="ORF">FNK824_LOCUS1470</name>
    <name evidence="2" type="ORF">SEV965_LOCUS7160</name>
</gene>
<dbReference type="Gene3D" id="3.10.450.10">
    <property type="match status" value="1"/>
</dbReference>
<keyword evidence="1" id="KW-0732">Signal</keyword>
<dbReference type="SUPFAM" id="SSF54403">
    <property type="entry name" value="Cystatin/monellin"/>
    <property type="match status" value="1"/>
</dbReference>
<dbReference type="EMBL" id="CAJOBE010000076">
    <property type="protein sequence ID" value="CAF3561394.1"/>
    <property type="molecule type" value="Genomic_DNA"/>
</dbReference>
<accession>A0A814BPJ4</accession>
<dbReference type="AlphaFoldDB" id="A0A814BPJ4"/>
<dbReference type="InterPro" id="IPR046350">
    <property type="entry name" value="Cystatin_sf"/>
</dbReference>
<feature type="signal peptide" evidence="1">
    <location>
        <begin position="1"/>
        <end position="23"/>
    </location>
</feature>
<feature type="chain" id="PRO_5036409865" evidence="1">
    <location>
        <begin position="24"/>
        <end position="150"/>
    </location>
</feature>
<sequence length="150" mass="17000">MQIKTLFALFCTIALLLIGANDGAPADPKPVKVIQDSPTATINKPKIYGGRTEWKTNINAKSKKLFNENKPIVSKKLQTIHKVPTTFVPKPSKVATQVVNGFLYHYLVKLPTNKYAYVTVLDRPWRKNKATNEEHVNVRPQLYELNDKNI</sequence>
<evidence type="ECO:0000313" key="2">
    <source>
        <dbReference type="EMBL" id="CAF0930655.1"/>
    </source>
</evidence>
<proteinExistence type="predicted"/>
<comment type="caution">
    <text evidence="2">The sequence shown here is derived from an EMBL/GenBank/DDBJ whole genome shotgun (WGS) entry which is preliminary data.</text>
</comment>
<protein>
    <submittedName>
        <fullName evidence="2">Uncharacterized protein</fullName>
    </submittedName>
</protein>
<evidence type="ECO:0000313" key="4">
    <source>
        <dbReference type="Proteomes" id="UP000663889"/>
    </source>
</evidence>
<dbReference type="Proteomes" id="UP000663889">
    <property type="component" value="Unassembled WGS sequence"/>
</dbReference>
<evidence type="ECO:0000313" key="3">
    <source>
        <dbReference type="EMBL" id="CAF3561394.1"/>
    </source>
</evidence>
<name>A0A814BPJ4_9BILA</name>
<reference evidence="2" key="1">
    <citation type="submission" date="2021-02" db="EMBL/GenBank/DDBJ databases">
        <authorList>
            <person name="Nowell W R."/>
        </authorList>
    </citation>
    <scope>NUCLEOTIDE SEQUENCE</scope>
</reference>
<dbReference type="EMBL" id="CAJNOU010000246">
    <property type="protein sequence ID" value="CAF0930655.1"/>
    <property type="molecule type" value="Genomic_DNA"/>
</dbReference>
<evidence type="ECO:0000256" key="1">
    <source>
        <dbReference type="SAM" id="SignalP"/>
    </source>
</evidence>
<dbReference type="Proteomes" id="UP000663874">
    <property type="component" value="Unassembled WGS sequence"/>
</dbReference>